<dbReference type="GO" id="GO:0000027">
    <property type="term" value="P:ribosomal large subunit assembly"/>
    <property type="evidence" value="ECO:0007669"/>
    <property type="project" value="TreeGrafter"/>
</dbReference>
<dbReference type="SUPFAM" id="SSF53137">
    <property type="entry name" value="Translational machinery components"/>
    <property type="match status" value="1"/>
</dbReference>
<dbReference type="PANTHER" id="PTHR23410">
    <property type="entry name" value="RIBOSOMAL PROTEIN L5-RELATED"/>
    <property type="match status" value="1"/>
</dbReference>
<comment type="similarity">
    <text evidence="1">Belongs to the universal ribosomal protein uL18 family.</text>
</comment>
<dbReference type="GO" id="GO:0006412">
    <property type="term" value="P:translation"/>
    <property type="evidence" value="ECO:0007669"/>
    <property type="project" value="InterPro"/>
</dbReference>
<evidence type="ECO:0000256" key="3">
    <source>
        <dbReference type="ARBA" id="ARBA00023274"/>
    </source>
</evidence>
<evidence type="ECO:0000256" key="4">
    <source>
        <dbReference type="SAM" id="Phobius"/>
    </source>
</evidence>
<dbReference type="GO" id="GO:0008097">
    <property type="term" value="F:5S rRNA binding"/>
    <property type="evidence" value="ECO:0007669"/>
    <property type="project" value="InterPro"/>
</dbReference>
<evidence type="ECO:0000256" key="2">
    <source>
        <dbReference type="ARBA" id="ARBA00022980"/>
    </source>
</evidence>
<dbReference type="GO" id="GO:0022625">
    <property type="term" value="C:cytosolic large ribosomal subunit"/>
    <property type="evidence" value="ECO:0007669"/>
    <property type="project" value="TreeGrafter"/>
</dbReference>
<keyword evidence="3" id="KW-0687">Ribonucleoprotein</keyword>
<keyword evidence="2 5" id="KW-0689">Ribosomal protein</keyword>
<keyword evidence="4" id="KW-0812">Transmembrane</keyword>
<dbReference type="Proteomes" id="UP000236291">
    <property type="component" value="Unassembled WGS sequence"/>
</dbReference>
<proteinExistence type="inferred from homology"/>
<accession>A0A2K3MCK2</accession>
<dbReference type="Gene3D" id="3.30.420.100">
    <property type="match status" value="1"/>
</dbReference>
<keyword evidence="4" id="KW-0472">Membrane</keyword>
<organism evidence="5 6">
    <name type="scientific">Trifolium pratense</name>
    <name type="common">Red clover</name>
    <dbReference type="NCBI Taxonomy" id="57577"/>
    <lineage>
        <taxon>Eukaryota</taxon>
        <taxon>Viridiplantae</taxon>
        <taxon>Streptophyta</taxon>
        <taxon>Embryophyta</taxon>
        <taxon>Tracheophyta</taxon>
        <taxon>Spermatophyta</taxon>
        <taxon>Magnoliopsida</taxon>
        <taxon>eudicotyledons</taxon>
        <taxon>Gunneridae</taxon>
        <taxon>Pentapetalae</taxon>
        <taxon>rosids</taxon>
        <taxon>fabids</taxon>
        <taxon>Fabales</taxon>
        <taxon>Fabaceae</taxon>
        <taxon>Papilionoideae</taxon>
        <taxon>50 kb inversion clade</taxon>
        <taxon>NPAAA clade</taxon>
        <taxon>Hologalegina</taxon>
        <taxon>IRL clade</taxon>
        <taxon>Trifolieae</taxon>
        <taxon>Trifolium</taxon>
    </lineage>
</organism>
<feature type="transmembrane region" description="Helical" evidence="4">
    <location>
        <begin position="136"/>
        <end position="157"/>
    </location>
</feature>
<evidence type="ECO:0000313" key="6">
    <source>
        <dbReference type="Proteomes" id="UP000236291"/>
    </source>
</evidence>
<sequence length="166" mass="18838">MLISSFIYFVLLSLRSTSQNIAILFTVILSVEADLRNIKKNYDMWKATGQDYSVEPAESIRPLCALIDVGLVKTTTGNRVFGALKGALDIPHSDKRFAGFDKEKKKLDVELSHVKMDDMPLHSDFFWKWLENVHSALWYIMMMLMFMITGRITGLLLDMAGGILNS</sequence>
<dbReference type="AlphaFoldDB" id="A0A2K3MCK2"/>
<dbReference type="GO" id="GO:0003735">
    <property type="term" value="F:structural constituent of ribosome"/>
    <property type="evidence" value="ECO:0007669"/>
    <property type="project" value="InterPro"/>
</dbReference>
<feature type="transmembrane region" description="Helical" evidence="4">
    <location>
        <begin position="6"/>
        <end position="31"/>
    </location>
</feature>
<name>A0A2K3MCK2_TRIPR</name>
<comment type="caution">
    <text evidence="5">The sequence shown here is derived from an EMBL/GenBank/DDBJ whole genome shotgun (WGS) entry which is preliminary data.</text>
</comment>
<keyword evidence="4" id="KW-1133">Transmembrane helix</keyword>
<dbReference type="ExpressionAtlas" id="A0A2K3MCK2">
    <property type="expression patterns" value="baseline"/>
</dbReference>
<dbReference type="Pfam" id="PF17144">
    <property type="entry name" value="Ribosomal_L5e"/>
    <property type="match status" value="1"/>
</dbReference>
<evidence type="ECO:0000256" key="1">
    <source>
        <dbReference type="ARBA" id="ARBA00007116"/>
    </source>
</evidence>
<reference evidence="5 6" key="1">
    <citation type="journal article" date="2014" name="Am. J. Bot.">
        <title>Genome assembly and annotation for red clover (Trifolium pratense; Fabaceae).</title>
        <authorList>
            <person name="Istvanek J."/>
            <person name="Jaros M."/>
            <person name="Krenek A."/>
            <person name="Repkova J."/>
        </authorList>
    </citation>
    <scope>NUCLEOTIDE SEQUENCE [LARGE SCALE GENOMIC DNA]</scope>
    <source>
        <strain evidence="6">cv. Tatra</strain>
        <tissue evidence="5">Young leaves</tissue>
    </source>
</reference>
<dbReference type="InterPro" id="IPR005485">
    <property type="entry name" value="Rbsml_uL18_euk_arch"/>
</dbReference>
<dbReference type="PANTHER" id="PTHR23410:SF35">
    <property type="entry name" value="LARGE RIBOSOMAL SUBUNIT PROTEIN UL18Y-RELATED"/>
    <property type="match status" value="1"/>
</dbReference>
<evidence type="ECO:0000313" key="5">
    <source>
        <dbReference type="EMBL" id="PNX88496.1"/>
    </source>
</evidence>
<gene>
    <name evidence="5" type="ORF">L195_g044602</name>
</gene>
<dbReference type="EMBL" id="ASHM01056801">
    <property type="protein sequence ID" value="PNX88496.1"/>
    <property type="molecule type" value="Genomic_DNA"/>
</dbReference>
<reference evidence="5 6" key="2">
    <citation type="journal article" date="2017" name="Front. Plant Sci.">
        <title>Gene Classification and Mining of Molecular Markers Useful in Red Clover (Trifolium pratense) Breeding.</title>
        <authorList>
            <person name="Istvanek J."/>
            <person name="Dluhosova J."/>
            <person name="Dluhos P."/>
            <person name="Patkova L."/>
            <person name="Nedelnik J."/>
            <person name="Repkova J."/>
        </authorList>
    </citation>
    <scope>NUCLEOTIDE SEQUENCE [LARGE SCALE GENOMIC DNA]</scope>
    <source>
        <strain evidence="6">cv. Tatra</strain>
        <tissue evidence="5">Young leaves</tissue>
    </source>
</reference>
<protein>
    <submittedName>
        <fullName evidence="5">60S ribosomal protein l5-like</fullName>
    </submittedName>
</protein>
<dbReference type="STRING" id="57577.A0A2K3MCK2"/>